<evidence type="ECO:0000313" key="3">
    <source>
        <dbReference type="Proteomes" id="UP000266720"/>
    </source>
</evidence>
<sequence length="56" mass="6358">MEKLKQELRIEQGDFIAYELAQTKDYFRTLIATIISQNTNEKTHTEPSASLNAVSA</sequence>
<evidence type="ECO:0000313" key="2">
    <source>
        <dbReference type="EMBL" id="AJB42456.1"/>
    </source>
</evidence>
<gene>
    <name evidence="2" type="ORF">TCARB_1410</name>
</gene>
<name>A0A3G1A6A6_9CREN</name>
<dbReference type="Proteomes" id="UP000266720">
    <property type="component" value="Chromosome"/>
</dbReference>
<reference evidence="3" key="1">
    <citation type="book" date="2010" name="EXTREMOPHILES" publisher="0:0-0">
        <title>Complete genome sequences of ten hyperthermophilic archaea reveal their metabolic capabilities and possible ecological roles.</title>
        <editorList>
            <person name="?"/>
        </editorList>
        <authorList>
            <person name="Ravin N.V."/>
            <person name="Mardanov A.V."/>
            <person name="Bonch-Osmolovskaya E.A."/>
            <person name="Skryabin K.G."/>
        </authorList>
    </citation>
    <scope>NUCLEOTIDE SEQUENCE [LARGE SCALE GENOMIC DNA]</scope>
    <source>
        <strain evidence="3">1505</strain>
    </source>
</reference>
<evidence type="ECO:0000256" key="1">
    <source>
        <dbReference type="SAM" id="MobiDB-lite"/>
    </source>
</evidence>
<protein>
    <submittedName>
        <fullName evidence="2">Uncharacterized protein</fullName>
    </submittedName>
</protein>
<feature type="region of interest" description="Disordered" evidence="1">
    <location>
        <begin position="37"/>
        <end position="56"/>
    </location>
</feature>
<organism evidence="2 3">
    <name type="scientific">Thermofilum adornatum 1505</name>
    <dbReference type="NCBI Taxonomy" id="697581"/>
    <lineage>
        <taxon>Archaea</taxon>
        <taxon>Thermoproteota</taxon>
        <taxon>Thermoprotei</taxon>
        <taxon>Thermofilales</taxon>
        <taxon>Thermofilaceae</taxon>
        <taxon>Thermofilum</taxon>
    </lineage>
</organism>
<dbReference type="AlphaFoldDB" id="A0A3G1A6A6"/>
<dbReference type="RefSeq" id="WP_187148142.1">
    <property type="nucleotide sequence ID" value="NZ_CP007493.1"/>
</dbReference>
<dbReference type="EMBL" id="CP007493">
    <property type="protein sequence ID" value="AJB42456.1"/>
    <property type="molecule type" value="Genomic_DNA"/>
</dbReference>
<dbReference type="STRING" id="697581.TCARB_1410"/>
<dbReference type="GeneID" id="58788001"/>
<accession>A0A3G1A6A6</accession>
<proteinExistence type="predicted"/>
<dbReference type="KEGG" id="tcb:TCARB_1410"/>